<dbReference type="EMBL" id="JAIQZE010000001">
    <property type="protein sequence ID" value="MBZ9777780.1"/>
    <property type="molecule type" value="Genomic_DNA"/>
</dbReference>
<evidence type="ECO:0000313" key="5">
    <source>
        <dbReference type="Proteomes" id="UP001199314"/>
    </source>
</evidence>
<gene>
    <name evidence="4" type="ORF">LB452_02490</name>
</gene>
<dbReference type="PANTHER" id="PTHR44858:SF1">
    <property type="entry name" value="UDP-N-ACETYLGLUCOSAMINE--PEPTIDE N-ACETYLGLUCOSAMINYLTRANSFERASE SPINDLY-RELATED"/>
    <property type="match status" value="1"/>
</dbReference>
<reference evidence="5" key="1">
    <citation type="submission" date="2023-07" db="EMBL/GenBank/DDBJ databases">
        <title>Novel species isolated from saline lakes on Tibetan Plateau.</title>
        <authorList>
            <person name="Lu H."/>
        </authorList>
    </citation>
    <scope>NUCLEOTIDE SEQUENCE [LARGE SCALE GENOMIC DNA]</scope>
    <source>
        <strain evidence="5">CAK8W</strain>
    </source>
</reference>
<dbReference type="Pfam" id="PF14559">
    <property type="entry name" value="TPR_19"/>
    <property type="match status" value="1"/>
</dbReference>
<evidence type="ECO:0000256" key="1">
    <source>
        <dbReference type="ARBA" id="ARBA00022737"/>
    </source>
</evidence>
<evidence type="ECO:0000256" key="2">
    <source>
        <dbReference type="ARBA" id="ARBA00022803"/>
    </source>
</evidence>
<dbReference type="Pfam" id="PF13181">
    <property type="entry name" value="TPR_8"/>
    <property type="match status" value="1"/>
</dbReference>
<feature type="chain" id="PRO_5046269244" evidence="3">
    <location>
        <begin position="22"/>
        <end position="454"/>
    </location>
</feature>
<dbReference type="PANTHER" id="PTHR44858">
    <property type="entry name" value="TETRATRICOPEPTIDE REPEAT PROTEIN 6"/>
    <property type="match status" value="1"/>
</dbReference>
<accession>A0ABS7XFN6</accession>
<dbReference type="Gene3D" id="1.25.40.10">
    <property type="entry name" value="Tetratricopeptide repeat domain"/>
    <property type="match status" value="3"/>
</dbReference>
<name>A0ABS7XFN6_9FLAO</name>
<evidence type="ECO:0000313" key="4">
    <source>
        <dbReference type="EMBL" id="MBZ9777780.1"/>
    </source>
</evidence>
<keyword evidence="5" id="KW-1185">Reference proteome</keyword>
<protein>
    <submittedName>
        <fullName evidence="4">Tetratricopeptide repeat protein</fullName>
    </submittedName>
</protein>
<dbReference type="RefSeq" id="WP_224460139.1">
    <property type="nucleotide sequence ID" value="NZ_JAIQZE010000001.1"/>
</dbReference>
<proteinExistence type="predicted"/>
<dbReference type="InterPro" id="IPR019734">
    <property type="entry name" value="TPR_rpt"/>
</dbReference>
<organism evidence="4 5">
    <name type="scientific">Psychroflexus longus</name>
    <dbReference type="NCBI Taxonomy" id="2873596"/>
    <lineage>
        <taxon>Bacteria</taxon>
        <taxon>Pseudomonadati</taxon>
        <taxon>Bacteroidota</taxon>
        <taxon>Flavobacteriia</taxon>
        <taxon>Flavobacteriales</taxon>
        <taxon>Flavobacteriaceae</taxon>
        <taxon>Psychroflexus</taxon>
    </lineage>
</organism>
<keyword evidence="3" id="KW-0732">Signal</keyword>
<dbReference type="SMART" id="SM00028">
    <property type="entry name" value="TPR"/>
    <property type="match status" value="5"/>
</dbReference>
<dbReference type="SUPFAM" id="SSF48452">
    <property type="entry name" value="TPR-like"/>
    <property type="match status" value="1"/>
</dbReference>
<dbReference type="Proteomes" id="UP001199314">
    <property type="component" value="Unassembled WGS sequence"/>
</dbReference>
<keyword evidence="1" id="KW-0677">Repeat</keyword>
<dbReference type="InterPro" id="IPR050498">
    <property type="entry name" value="Ycf3"/>
</dbReference>
<evidence type="ECO:0000256" key="3">
    <source>
        <dbReference type="SAM" id="SignalP"/>
    </source>
</evidence>
<feature type="signal peptide" evidence="3">
    <location>
        <begin position="1"/>
        <end position="21"/>
    </location>
</feature>
<sequence>MSQSIRLFFVCCFAISLFGYAQDKDNLTEDINIDELGNNTDEFQEVFFKAIAQRAVENPEKAIEELEKCLELQPENTAVFYELAKNYIDLKDYKEAEDFLKKTMEDPKYQNDVNIHKQLFYVFNMQKRYDGAITEAEFISKTDPVYYQELANLHLIRKEYKLALKALDNYDAVKGIVEFRDEFRMIIYKEGSMLDEGVEFFKTRFQNSKQDTRAATLLMELYRLNNLPKKAIEIGKELEQYSVNDPQLYVEMALAYLVNRNISEAKIYSKKVVESLTLEEEDKVKVINTFKALAMQNPEAQDAFVSVLDSALSSEKNSSSKAELGEFYKSRDKDKALENYKSALRNKPNDFKLIKNILELELELNKYQDAVKTSENALESFPSQPLLYYIKGFALGQLGDHNQAVKFLETALDYIFDDEALKQKVYSALKESYLALGNQEKANVYKQKLITISN</sequence>
<dbReference type="InterPro" id="IPR011990">
    <property type="entry name" value="TPR-like_helical_dom_sf"/>
</dbReference>
<dbReference type="SUPFAM" id="SSF81901">
    <property type="entry name" value="HCP-like"/>
    <property type="match status" value="1"/>
</dbReference>
<comment type="caution">
    <text evidence="4">The sequence shown here is derived from an EMBL/GenBank/DDBJ whole genome shotgun (WGS) entry which is preliminary data.</text>
</comment>
<keyword evidence="2" id="KW-0802">TPR repeat</keyword>